<accession>A0ABP9JZB4</accession>
<sequence>MPAEHPHLVPVGAQPFGDEPAERSGAAGHQDRGHAAPSLRTSASPLEAGTVHGVPSTSFAAFTGARTPVAGRGPAAEPTVGTDLLTRVV</sequence>
<proteinExistence type="predicted"/>
<feature type="region of interest" description="Disordered" evidence="1">
    <location>
        <begin position="1"/>
        <end position="41"/>
    </location>
</feature>
<comment type="caution">
    <text evidence="2">The sequence shown here is derived from an EMBL/GenBank/DDBJ whole genome shotgun (WGS) entry which is preliminary data.</text>
</comment>
<dbReference type="Proteomes" id="UP001500124">
    <property type="component" value="Unassembled WGS sequence"/>
</dbReference>
<name>A0ABP9JZB4_9ACTN</name>
<feature type="region of interest" description="Disordered" evidence="1">
    <location>
        <begin position="67"/>
        <end position="89"/>
    </location>
</feature>
<evidence type="ECO:0000256" key="1">
    <source>
        <dbReference type="SAM" id="MobiDB-lite"/>
    </source>
</evidence>
<reference evidence="3" key="1">
    <citation type="journal article" date="2019" name="Int. J. Syst. Evol. Microbiol.">
        <title>The Global Catalogue of Microorganisms (GCM) 10K type strain sequencing project: providing services to taxonomists for standard genome sequencing and annotation.</title>
        <authorList>
            <consortium name="The Broad Institute Genomics Platform"/>
            <consortium name="The Broad Institute Genome Sequencing Center for Infectious Disease"/>
            <person name="Wu L."/>
            <person name="Ma J."/>
        </authorList>
    </citation>
    <scope>NUCLEOTIDE SEQUENCE [LARGE SCALE GENOMIC DNA]</scope>
    <source>
        <strain evidence="3">JCM 18410</strain>
    </source>
</reference>
<evidence type="ECO:0000313" key="3">
    <source>
        <dbReference type="Proteomes" id="UP001500124"/>
    </source>
</evidence>
<organism evidence="2 3">
    <name type="scientific">Streptomyces similanensis</name>
    <dbReference type="NCBI Taxonomy" id="1274988"/>
    <lineage>
        <taxon>Bacteria</taxon>
        <taxon>Bacillati</taxon>
        <taxon>Actinomycetota</taxon>
        <taxon>Actinomycetes</taxon>
        <taxon>Kitasatosporales</taxon>
        <taxon>Streptomycetaceae</taxon>
        <taxon>Streptomyces</taxon>
    </lineage>
</organism>
<protein>
    <submittedName>
        <fullName evidence="2">Uncharacterized protein</fullName>
    </submittedName>
</protein>
<gene>
    <name evidence="2" type="ORF">GCM10023336_13610</name>
</gene>
<evidence type="ECO:0000313" key="2">
    <source>
        <dbReference type="EMBL" id="GAA5047890.1"/>
    </source>
</evidence>
<keyword evidence="3" id="KW-1185">Reference proteome</keyword>
<dbReference type="EMBL" id="BAABKC010000018">
    <property type="protein sequence ID" value="GAA5047890.1"/>
    <property type="molecule type" value="Genomic_DNA"/>
</dbReference>